<accession>A0A5A7TDG5</accession>
<dbReference type="Pfam" id="PF14223">
    <property type="entry name" value="Retrotran_gag_2"/>
    <property type="match status" value="1"/>
</dbReference>
<sequence length="111" mass="12892">MYQAKSISNQLHLKEQLNPMEMVEDTKISDHLAILSCIVSELKVIGTKIKDEGETLQFIWTLPSSYEHMKPIIMYEKETSDFVEVISELLSEERSLNNEGVLPKRIFFLYP</sequence>
<dbReference type="Proteomes" id="UP000321393">
    <property type="component" value="Unassembled WGS sequence"/>
</dbReference>
<gene>
    <name evidence="2" type="ORF">E5676_scaffold892G00590</name>
    <name evidence="1" type="ORF">E6C27_scaffold64G003500</name>
</gene>
<evidence type="ECO:0000313" key="1">
    <source>
        <dbReference type="EMBL" id="KAA0039527.1"/>
    </source>
</evidence>
<protein>
    <submittedName>
        <fullName evidence="1 2">Gag protein</fullName>
    </submittedName>
</protein>
<dbReference type="OrthoDB" id="1306283at2759"/>
<evidence type="ECO:0000313" key="3">
    <source>
        <dbReference type="Proteomes" id="UP000321393"/>
    </source>
</evidence>
<proteinExistence type="predicted"/>
<organism evidence="1 3">
    <name type="scientific">Cucumis melo var. makuwa</name>
    <name type="common">Oriental melon</name>
    <dbReference type="NCBI Taxonomy" id="1194695"/>
    <lineage>
        <taxon>Eukaryota</taxon>
        <taxon>Viridiplantae</taxon>
        <taxon>Streptophyta</taxon>
        <taxon>Embryophyta</taxon>
        <taxon>Tracheophyta</taxon>
        <taxon>Spermatophyta</taxon>
        <taxon>Magnoliopsida</taxon>
        <taxon>eudicotyledons</taxon>
        <taxon>Gunneridae</taxon>
        <taxon>Pentapetalae</taxon>
        <taxon>rosids</taxon>
        <taxon>fabids</taxon>
        <taxon>Cucurbitales</taxon>
        <taxon>Cucurbitaceae</taxon>
        <taxon>Benincaseae</taxon>
        <taxon>Cucumis</taxon>
    </lineage>
</organism>
<reference evidence="3 4" key="1">
    <citation type="submission" date="2019-08" db="EMBL/GenBank/DDBJ databases">
        <title>Draft genome sequences of two oriental melons (Cucumis melo L. var makuwa).</title>
        <authorList>
            <person name="Kwon S.-Y."/>
        </authorList>
    </citation>
    <scope>NUCLEOTIDE SEQUENCE [LARGE SCALE GENOMIC DNA]</scope>
    <source>
        <strain evidence="4">cv. Chang Bougi</strain>
        <strain evidence="3">cv. SW 3</strain>
        <tissue evidence="1">Leaf</tissue>
    </source>
</reference>
<dbReference type="AlphaFoldDB" id="A0A5A7TDG5"/>
<evidence type="ECO:0000313" key="2">
    <source>
        <dbReference type="EMBL" id="TYK15280.1"/>
    </source>
</evidence>
<dbReference type="EMBL" id="SSTE01018412">
    <property type="protein sequence ID" value="KAA0039527.1"/>
    <property type="molecule type" value="Genomic_DNA"/>
</dbReference>
<evidence type="ECO:0000313" key="4">
    <source>
        <dbReference type="Proteomes" id="UP000321947"/>
    </source>
</evidence>
<dbReference type="Proteomes" id="UP000321947">
    <property type="component" value="Unassembled WGS sequence"/>
</dbReference>
<dbReference type="EMBL" id="SSTD01008704">
    <property type="protein sequence ID" value="TYK15280.1"/>
    <property type="molecule type" value="Genomic_DNA"/>
</dbReference>
<comment type="caution">
    <text evidence="1">The sequence shown here is derived from an EMBL/GenBank/DDBJ whole genome shotgun (WGS) entry which is preliminary data.</text>
</comment>
<name>A0A5A7TDG5_CUCMM</name>